<dbReference type="GO" id="GO:0016020">
    <property type="term" value="C:membrane"/>
    <property type="evidence" value="ECO:0007669"/>
    <property type="project" value="UniProtKB-SubCell"/>
</dbReference>
<evidence type="ECO:0000313" key="9">
    <source>
        <dbReference type="Proteomes" id="UP001419268"/>
    </source>
</evidence>
<organism evidence="8 9">
    <name type="scientific">Stephania cephalantha</name>
    <dbReference type="NCBI Taxonomy" id="152367"/>
    <lineage>
        <taxon>Eukaryota</taxon>
        <taxon>Viridiplantae</taxon>
        <taxon>Streptophyta</taxon>
        <taxon>Embryophyta</taxon>
        <taxon>Tracheophyta</taxon>
        <taxon>Spermatophyta</taxon>
        <taxon>Magnoliopsida</taxon>
        <taxon>Ranunculales</taxon>
        <taxon>Menispermaceae</taxon>
        <taxon>Menispermoideae</taxon>
        <taxon>Cissampelideae</taxon>
        <taxon>Stephania</taxon>
    </lineage>
</organism>
<evidence type="ECO:0000256" key="7">
    <source>
        <dbReference type="SAM" id="Phobius"/>
    </source>
</evidence>
<reference evidence="8 9" key="1">
    <citation type="submission" date="2024-01" db="EMBL/GenBank/DDBJ databases">
        <title>Genome assemblies of Stephania.</title>
        <authorList>
            <person name="Yang L."/>
        </authorList>
    </citation>
    <scope>NUCLEOTIDE SEQUENCE [LARGE SCALE GENOMIC DNA]</scope>
    <source>
        <strain evidence="8">JXDWG</strain>
        <tissue evidence="8">Leaf</tissue>
    </source>
</reference>
<feature type="transmembrane region" description="Helical" evidence="7">
    <location>
        <begin position="248"/>
        <end position="265"/>
    </location>
</feature>
<keyword evidence="4 7" id="KW-1133">Transmembrane helix</keyword>
<evidence type="ECO:0000256" key="6">
    <source>
        <dbReference type="SAM" id="MobiDB-lite"/>
    </source>
</evidence>
<dbReference type="AlphaFoldDB" id="A0AAP0IBU1"/>
<evidence type="ECO:0000256" key="5">
    <source>
        <dbReference type="ARBA" id="ARBA00023136"/>
    </source>
</evidence>
<protein>
    <submittedName>
        <fullName evidence="8">Uncharacterized protein</fullName>
    </submittedName>
</protein>
<dbReference type="PANTHER" id="PTHR31113">
    <property type="entry name" value="UPF0496 PROTEIN 3-RELATED"/>
    <property type="match status" value="1"/>
</dbReference>
<comment type="subcellular location">
    <subcellularLocation>
        <location evidence="1">Membrane</location>
    </subcellularLocation>
</comment>
<evidence type="ECO:0000256" key="2">
    <source>
        <dbReference type="ARBA" id="ARBA00009074"/>
    </source>
</evidence>
<proteinExistence type="inferred from homology"/>
<keyword evidence="9" id="KW-1185">Reference proteome</keyword>
<dbReference type="InterPro" id="IPR007749">
    <property type="entry name" value="DUF677"/>
</dbReference>
<keyword evidence="5 7" id="KW-0472">Membrane</keyword>
<accession>A0AAP0IBU1</accession>
<dbReference type="PANTHER" id="PTHR31113:SF3">
    <property type="entry name" value="UPF0496 PROTEIN 1"/>
    <property type="match status" value="1"/>
</dbReference>
<name>A0AAP0IBU1_9MAGN</name>
<comment type="caution">
    <text evidence="8">The sequence shown here is derived from an EMBL/GenBank/DDBJ whole genome shotgun (WGS) entry which is preliminary data.</text>
</comment>
<feature type="transmembrane region" description="Helical" evidence="7">
    <location>
        <begin position="221"/>
        <end position="242"/>
    </location>
</feature>
<comment type="similarity">
    <text evidence="2">Belongs to the UPF0496 family.</text>
</comment>
<dbReference type="EMBL" id="JBBNAG010000008">
    <property type="protein sequence ID" value="KAK9112202.1"/>
    <property type="molecule type" value="Genomic_DNA"/>
</dbReference>
<sequence>MGNQLGVTGSSTITPREHQTPRPPVNLSPDQIRIYEDIRNEDQQIRQFDTDLHLRTTRTINTLSMETNQPLPFSLDLLKEVTGCLLDSNQQVVNLILTTNKDIWKNPDLFALVDDYFKTSLHTLDFCSTLQRFLANSKLNQAILRSALHRLSETKFLDPEEYRRAILDLQRFKSEQTHFTEEVLKKFGTVYDEHIEMLSRLQSQRSQLDKKLKKVRAWRKTASVVFAVTFATVLICSIVVAAVTAPPMVTAIVTAVSGGAAWVPTESWFGALWRKFEGAVQEQSEVVSAVEAGTVVVMRDLDNIRVLVEGLEAELESFVGEVERGIRGEEGFVFVGVKEIERRVGVFTSSVDELGEYVDCCSRNVHKARSVVLQRIMKPKQT</sequence>
<dbReference type="Proteomes" id="UP001419268">
    <property type="component" value="Unassembled WGS sequence"/>
</dbReference>
<evidence type="ECO:0000256" key="3">
    <source>
        <dbReference type="ARBA" id="ARBA00022692"/>
    </source>
</evidence>
<evidence type="ECO:0000313" key="8">
    <source>
        <dbReference type="EMBL" id="KAK9112202.1"/>
    </source>
</evidence>
<evidence type="ECO:0000256" key="4">
    <source>
        <dbReference type="ARBA" id="ARBA00022989"/>
    </source>
</evidence>
<dbReference type="Pfam" id="PF05055">
    <property type="entry name" value="DUF677"/>
    <property type="match status" value="1"/>
</dbReference>
<gene>
    <name evidence="8" type="ORF">Scep_019721</name>
</gene>
<feature type="region of interest" description="Disordered" evidence="6">
    <location>
        <begin position="1"/>
        <end position="28"/>
    </location>
</feature>
<keyword evidence="3 7" id="KW-0812">Transmembrane</keyword>
<feature type="compositionally biased region" description="Polar residues" evidence="6">
    <location>
        <begin position="1"/>
        <end position="14"/>
    </location>
</feature>
<evidence type="ECO:0000256" key="1">
    <source>
        <dbReference type="ARBA" id="ARBA00004370"/>
    </source>
</evidence>